<dbReference type="Gene3D" id="1.20.120.1460">
    <property type="match status" value="1"/>
</dbReference>
<gene>
    <name evidence="9" type="primary">dusA</name>
    <name evidence="14" type="ORF">CRV09_01600</name>
</gene>
<dbReference type="GO" id="GO:0102264">
    <property type="term" value="F:tRNA-dihydrouridine20 synthase activity"/>
    <property type="evidence" value="ECO:0007669"/>
    <property type="project" value="UniProtKB-EC"/>
</dbReference>
<dbReference type="CDD" id="cd02801">
    <property type="entry name" value="DUS_like_FMN"/>
    <property type="match status" value="1"/>
</dbReference>
<dbReference type="AlphaFoldDB" id="A0A2P5T211"/>
<evidence type="ECO:0000256" key="11">
    <source>
        <dbReference type="PIRSR" id="PIRSR006621-1"/>
    </source>
</evidence>
<feature type="binding site" evidence="9 12">
    <location>
        <begin position="227"/>
        <end position="228"/>
    </location>
    <ligand>
        <name>FMN</name>
        <dbReference type="ChEBI" id="CHEBI:58210"/>
    </ligand>
</feature>
<dbReference type="GO" id="GO:0010181">
    <property type="term" value="F:FMN binding"/>
    <property type="evidence" value="ECO:0007669"/>
    <property type="project" value="UniProtKB-UniRule"/>
</dbReference>
<evidence type="ECO:0000256" key="2">
    <source>
        <dbReference type="ARBA" id="ARBA00022555"/>
    </source>
</evidence>
<feature type="binding site" evidence="9 12">
    <location>
        <begin position="205"/>
        <end position="207"/>
    </location>
    <ligand>
        <name>FMN</name>
        <dbReference type="ChEBI" id="CHEBI:58210"/>
    </ligand>
</feature>
<evidence type="ECO:0000256" key="3">
    <source>
        <dbReference type="ARBA" id="ARBA00022630"/>
    </source>
</evidence>
<dbReference type="Gene3D" id="3.20.20.70">
    <property type="entry name" value="Aldolase class I"/>
    <property type="match status" value="1"/>
</dbReference>
<keyword evidence="7 9" id="KW-0694">RNA-binding</keyword>
<feature type="active site" description="Proton donor" evidence="9 11">
    <location>
        <position position="93"/>
    </location>
</feature>
<feature type="domain" description="DUS-like FMN-binding" evidence="13">
    <location>
        <begin position="10"/>
        <end position="309"/>
    </location>
</feature>
<evidence type="ECO:0000256" key="8">
    <source>
        <dbReference type="ARBA" id="ARBA00023002"/>
    </source>
</evidence>
<dbReference type="EMBL" id="PDKR01000002">
    <property type="protein sequence ID" value="PPI88582.1"/>
    <property type="molecule type" value="Genomic_DNA"/>
</dbReference>
<evidence type="ECO:0000313" key="14">
    <source>
        <dbReference type="EMBL" id="PPI88582.1"/>
    </source>
</evidence>
<dbReference type="InterPro" id="IPR004653">
    <property type="entry name" value="DusA"/>
</dbReference>
<comment type="similarity">
    <text evidence="9">Belongs to the Dus family. DusA subfamily.</text>
</comment>
<feature type="binding site" evidence="9 12">
    <location>
        <position position="132"/>
    </location>
    <ligand>
        <name>FMN</name>
        <dbReference type="ChEBI" id="CHEBI:58210"/>
    </ligand>
</feature>
<proteinExistence type="inferred from homology"/>
<evidence type="ECO:0000256" key="4">
    <source>
        <dbReference type="ARBA" id="ARBA00022643"/>
    </source>
</evidence>
<evidence type="ECO:0000256" key="12">
    <source>
        <dbReference type="PIRSR" id="PIRSR006621-2"/>
    </source>
</evidence>
<comment type="caution">
    <text evidence="9">Lacks conserved residue(s) required for the propagation of feature annotation.</text>
</comment>
<comment type="catalytic activity">
    <reaction evidence="9">
        <text>5,6-dihydrouridine(20) in tRNA + NADP(+) = uridine(20) in tRNA + NADPH + H(+)</text>
        <dbReference type="Rhea" id="RHEA:53336"/>
        <dbReference type="Rhea" id="RHEA-COMP:13533"/>
        <dbReference type="Rhea" id="RHEA-COMP:13534"/>
        <dbReference type="ChEBI" id="CHEBI:15378"/>
        <dbReference type="ChEBI" id="CHEBI:57783"/>
        <dbReference type="ChEBI" id="CHEBI:58349"/>
        <dbReference type="ChEBI" id="CHEBI:65315"/>
        <dbReference type="ChEBI" id="CHEBI:74443"/>
        <dbReference type="EC" id="1.3.1.91"/>
    </reaction>
</comment>
<keyword evidence="4 9" id="KW-0288">FMN</keyword>
<evidence type="ECO:0000256" key="1">
    <source>
        <dbReference type="ARBA" id="ARBA00001917"/>
    </source>
</evidence>
<evidence type="ECO:0000256" key="6">
    <source>
        <dbReference type="ARBA" id="ARBA00022857"/>
    </source>
</evidence>
<dbReference type="InterPro" id="IPR035587">
    <property type="entry name" value="DUS-like_FMN-bd"/>
</dbReference>
<dbReference type="NCBIfam" id="NF008774">
    <property type="entry name" value="PRK11815.1"/>
    <property type="match status" value="1"/>
</dbReference>
<dbReference type="RefSeq" id="WP_136132418.1">
    <property type="nucleotide sequence ID" value="NZ_PDKR01000002.1"/>
</dbReference>
<name>A0A2P5T211_9GAMM</name>
<accession>A0A2P5T211</accession>
<comment type="catalytic activity">
    <reaction evidence="9">
        <text>5,6-dihydrouridine(20) in tRNA + NAD(+) = uridine(20) in tRNA + NADH + H(+)</text>
        <dbReference type="Rhea" id="RHEA:53340"/>
        <dbReference type="Rhea" id="RHEA-COMP:13533"/>
        <dbReference type="Rhea" id="RHEA-COMP:13534"/>
        <dbReference type="ChEBI" id="CHEBI:15378"/>
        <dbReference type="ChEBI" id="CHEBI:57540"/>
        <dbReference type="ChEBI" id="CHEBI:57945"/>
        <dbReference type="ChEBI" id="CHEBI:65315"/>
        <dbReference type="ChEBI" id="CHEBI:74443"/>
        <dbReference type="EC" id="1.3.1.91"/>
    </reaction>
</comment>
<keyword evidence="5 9" id="KW-0819">tRNA processing</keyword>
<dbReference type="GO" id="GO:0102266">
    <property type="term" value="F:tRNA-dihydrouridine20a synthase activity"/>
    <property type="evidence" value="ECO:0007669"/>
    <property type="project" value="RHEA"/>
</dbReference>
<evidence type="ECO:0000256" key="9">
    <source>
        <dbReference type="HAMAP-Rule" id="MF_02041"/>
    </source>
</evidence>
<keyword evidence="6 9" id="KW-0521">NADP</keyword>
<dbReference type="OrthoDB" id="9783413at2"/>
<feature type="site" description="Interacts with tRNA; defines subfamily-specific binding signature" evidence="9">
    <location>
        <position position="177"/>
    </location>
</feature>
<dbReference type="PIRSF" id="PIRSF006621">
    <property type="entry name" value="Dus"/>
    <property type="match status" value="1"/>
</dbReference>
<dbReference type="InterPro" id="IPR013785">
    <property type="entry name" value="Aldolase_TIM"/>
</dbReference>
<feature type="site" description="Interacts with tRNA" evidence="9">
    <location>
        <position position="90"/>
    </location>
</feature>
<reference evidence="14 15" key="1">
    <citation type="journal article" date="2018" name="Genome Biol. Evol.">
        <title>Cladogenesis and Genomic Streamlining in Extracellular Endosymbionts of Tropical Stink Bugs.</title>
        <authorList>
            <person name="Otero-Bravo A."/>
            <person name="Goffredi S."/>
            <person name="Sabree Z.L."/>
        </authorList>
    </citation>
    <scope>NUCLEOTIDE SEQUENCE [LARGE SCALE GENOMIC DNA]</scope>
    <source>
        <strain evidence="14 15">SoEO</strain>
    </source>
</reference>
<dbReference type="PANTHER" id="PTHR42907">
    <property type="entry name" value="FMN-LINKED OXIDOREDUCTASES SUPERFAMILY PROTEIN"/>
    <property type="match status" value="1"/>
</dbReference>
<comment type="caution">
    <text evidence="14">The sequence shown here is derived from an EMBL/GenBank/DDBJ whole genome shotgun (WGS) entry which is preliminary data.</text>
</comment>
<comment type="catalytic activity">
    <reaction evidence="9">
        <text>5,6-dihydrouridine(20a) in tRNA + NADP(+) = uridine(20a) in tRNA + NADPH + H(+)</text>
        <dbReference type="Rhea" id="RHEA:53344"/>
        <dbReference type="Rhea" id="RHEA-COMP:13535"/>
        <dbReference type="Rhea" id="RHEA-COMP:13536"/>
        <dbReference type="ChEBI" id="CHEBI:15378"/>
        <dbReference type="ChEBI" id="CHEBI:57783"/>
        <dbReference type="ChEBI" id="CHEBI:58349"/>
        <dbReference type="ChEBI" id="CHEBI:65315"/>
        <dbReference type="ChEBI" id="CHEBI:74443"/>
    </reaction>
</comment>
<evidence type="ECO:0000259" key="13">
    <source>
        <dbReference type="Pfam" id="PF01207"/>
    </source>
</evidence>
<dbReference type="Proteomes" id="UP000295937">
    <property type="component" value="Unassembled WGS sequence"/>
</dbReference>
<keyword evidence="8 9" id="KW-0560">Oxidoreductase</keyword>
<dbReference type="InterPro" id="IPR018517">
    <property type="entry name" value="tRNA_hU_synthase_CS"/>
</dbReference>
<dbReference type="Pfam" id="PF01207">
    <property type="entry name" value="Dus"/>
    <property type="match status" value="1"/>
</dbReference>
<feature type="binding site" evidence="9 12">
    <location>
        <position position="63"/>
    </location>
    <ligand>
        <name>FMN</name>
        <dbReference type="ChEBI" id="CHEBI:58210"/>
    </ligand>
</feature>
<feature type="site" description="Interacts with tRNA" evidence="9">
    <location>
        <position position="180"/>
    </location>
</feature>
<comment type="catalytic activity">
    <reaction evidence="9">
        <text>5,6-dihydrouridine(20a) in tRNA + NAD(+) = uridine(20a) in tRNA + NADH + H(+)</text>
        <dbReference type="Rhea" id="RHEA:53348"/>
        <dbReference type="Rhea" id="RHEA-COMP:13535"/>
        <dbReference type="Rhea" id="RHEA-COMP:13536"/>
        <dbReference type="ChEBI" id="CHEBI:15378"/>
        <dbReference type="ChEBI" id="CHEBI:57540"/>
        <dbReference type="ChEBI" id="CHEBI:57945"/>
        <dbReference type="ChEBI" id="CHEBI:65315"/>
        <dbReference type="ChEBI" id="CHEBI:74443"/>
    </reaction>
</comment>
<evidence type="ECO:0000256" key="5">
    <source>
        <dbReference type="ARBA" id="ARBA00022694"/>
    </source>
</evidence>
<dbReference type="HAMAP" id="MF_02041">
    <property type="entry name" value="DusA_subfam"/>
    <property type="match status" value="1"/>
</dbReference>
<keyword evidence="3 9" id="KW-0285">Flavoprotein</keyword>
<sequence>MNNYYRRFAVAPMLALTDRHCRYFYRKLSAYAILYTEMINTNKIINGKYKLDENKDQHIVALQLAGNNSSELAYCAKLAESHGYNEINLNIGCPSHRAQKGYFGACLMNNANLVADNIKAIYDVVNIPITIKTRIGIDGKDSYNFLSDFIGTISELSSCINFIFHARKACLLKFNAKKNREIPPLNYSYIYNLKKDFPFFVIVINGGIETLEEAQVHLQYLDGVMMGREIYKNPMILSGVDDKIFGFKKTINPILLIKSMYPYIEDEMKKGVNISKIMRHTINLFKGLPGSNQWKRHLSENIYRSNAGIWVIEEALKMLK</sequence>
<comment type="cofactor">
    <cofactor evidence="1 9 10 12">
        <name>FMN</name>
        <dbReference type="ChEBI" id="CHEBI:58210"/>
    </cofactor>
</comment>
<dbReference type="PROSITE" id="PS01136">
    <property type="entry name" value="UPF0034"/>
    <property type="match status" value="1"/>
</dbReference>
<organism evidence="14 15">
    <name type="scientific">Candidatus Pantoea edessiphila</name>
    <dbReference type="NCBI Taxonomy" id="2044610"/>
    <lineage>
        <taxon>Bacteria</taxon>
        <taxon>Pseudomonadati</taxon>
        <taxon>Pseudomonadota</taxon>
        <taxon>Gammaproteobacteria</taxon>
        <taxon>Enterobacterales</taxon>
        <taxon>Erwiniaceae</taxon>
        <taxon>Pantoea</taxon>
    </lineage>
</organism>
<comment type="similarity">
    <text evidence="10">Belongs to the dus family.</text>
</comment>
<evidence type="ECO:0000256" key="10">
    <source>
        <dbReference type="PIRNR" id="PIRNR006621"/>
    </source>
</evidence>
<feature type="binding site" evidence="9 12">
    <location>
        <position position="165"/>
    </location>
    <ligand>
        <name>FMN</name>
        <dbReference type="ChEBI" id="CHEBI:58210"/>
    </ligand>
</feature>
<protein>
    <recommendedName>
        <fullName evidence="9">tRNA-dihydrouridine(20/20a) synthase</fullName>
        <ecNumber evidence="9">1.3.1.91</ecNumber>
    </recommendedName>
    <alternativeName>
        <fullName evidence="9">U20-specific dihydrouridine synthase</fullName>
        <shortName evidence="9">U20-specific Dus</shortName>
    </alternativeName>
    <alternativeName>
        <fullName evidence="9">tRNA-dihydrouridine synthase A</fullName>
    </alternativeName>
</protein>
<dbReference type="SUPFAM" id="SSF51395">
    <property type="entry name" value="FMN-linked oxidoreductases"/>
    <property type="match status" value="1"/>
</dbReference>
<keyword evidence="2 9" id="KW-0820">tRNA-binding</keyword>
<dbReference type="GO" id="GO:0050660">
    <property type="term" value="F:flavin adenine dinucleotide binding"/>
    <property type="evidence" value="ECO:0007669"/>
    <property type="project" value="InterPro"/>
</dbReference>
<keyword evidence="12" id="KW-0547">Nucleotide-binding</keyword>
<dbReference type="InterPro" id="IPR001269">
    <property type="entry name" value="DUS_fam"/>
</dbReference>
<dbReference type="EC" id="1.3.1.91" evidence="9"/>
<evidence type="ECO:0000256" key="7">
    <source>
        <dbReference type="ARBA" id="ARBA00022884"/>
    </source>
</evidence>
<feature type="binding site" evidence="9">
    <location>
        <begin position="12"/>
        <end position="14"/>
    </location>
    <ligand>
        <name>FMN</name>
        <dbReference type="ChEBI" id="CHEBI:58210"/>
    </ligand>
</feature>
<evidence type="ECO:0000313" key="15">
    <source>
        <dbReference type="Proteomes" id="UP000295937"/>
    </source>
</evidence>
<comment type="function">
    <text evidence="9">Catalyzes the synthesis of 5,6-dihydrouridine (D), a modified base found in the D-loop of most tRNAs, via the reduction of the C5-C6 double bond in target uridines. Specifically modifies U20 and U20a in tRNAs.</text>
</comment>
<dbReference type="GO" id="GO:0000049">
    <property type="term" value="F:tRNA binding"/>
    <property type="evidence" value="ECO:0007669"/>
    <property type="project" value="UniProtKB-UniRule"/>
</dbReference>
<dbReference type="NCBIfam" id="TIGR00742">
    <property type="entry name" value="yjbN"/>
    <property type="match status" value="1"/>
</dbReference>
<dbReference type="PANTHER" id="PTHR42907:SF1">
    <property type="entry name" value="FMN-LINKED OXIDOREDUCTASES SUPERFAMILY PROTEIN"/>
    <property type="match status" value="1"/>
</dbReference>